<feature type="compositionally biased region" description="Polar residues" evidence="1">
    <location>
        <begin position="1"/>
        <end position="11"/>
    </location>
</feature>
<evidence type="ECO:0000313" key="2">
    <source>
        <dbReference type="EMBL" id="KAF5934546.1"/>
    </source>
</evidence>
<dbReference type="Proteomes" id="UP000593564">
    <property type="component" value="Unassembled WGS sequence"/>
</dbReference>
<gene>
    <name evidence="2" type="ORF">HYC85_030717</name>
</gene>
<organism evidence="2 3">
    <name type="scientific">Camellia sinensis</name>
    <name type="common">Tea plant</name>
    <name type="synonym">Thea sinensis</name>
    <dbReference type="NCBI Taxonomy" id="4442"/>
    <lineage>
        <taxon>Eukaryota</taxon>
        <taxon>Viridiplantae</taxon>
        <taxon>Streptophyta</taxon>
        <taxon>Embryophyta</taxon>
        <taxon>Tracheophyta</taxon>
        <taxon>Spermatophyta</taxon>
        <taxon>Magnoliopsida</taxon>
        <taxon>eudicotyledons</taxon>
        <taxon>Gunneridae</taxon>
        <taxon>Pentapetalae</taxon>
        <taxon>asterids</taxon>
        <taxon>Ericales</taxon>
        <taxon>Theaceae</taxon>
        <taxon>Camellia</taxon>
    </lineage>
</organism>
<feature type="region of interest" description="Disordered" evidence="1">
    <location>
        <begin position="1"/>
        <end position="20"/>
    </location>
</feature>
<feature type="region of interest" description="Disordered" evidence="1">
    <location>
        <begin position="229"/>
        <end position="267"/>
    </location>
</feature>
<dbReference type="EMBL" id="JACBKZ010000014">
    <property type="protein sequence ID" value="KAF5934546.1"/>
    <property type="molecule type" value="Genomic_DNA"/>
</dbReference>
<proteinExistence type="predicted"/>
<protein>
    <submittedName>
        <fullName evidence="2">Uncharacterized protein</fullName>
    </submittedName>
</protein>
<comment type="caution">
    <text evidence="2">The sequence shown here is derived from an EMBL/GenBank/DDBJ whole genome shotgun (WGS) entry which is preliminary data.</text>
</comment>
<feature type="compositionally biased region" description="Low complexity" evidence="1">
    <location>
        <begin position="233"/>
        <end position="259"/>
    </location>
</feature>
<evidence type="ECO:0000313" key="3">
    <source>
        <dbReference type="Proteomes" id="UP000593564"/>
    </source>
</evidence>
<reference evidence="3" key="1">
    <citation type="journal article" date="2020" name="Nat. Commun.">
        <title>Genome assembly of wild tea tree DASZ reveals pedigree and selection history of tea varieties.</title>
        <authorList>
            <person name="Zhang W."/>
            <person name="Zhang Y."/>
            <person name="Qiu H."/>
            <person name="Guo Y."/>
            <person name="Wan H."/>
            <person name="Zhang X."/>
            <person name="Scossa F."/>
            <person name="Alseekh S."/>
            <person name="Zhang Q."/>
            <person name="Wang P."/>
            <person name="Xu L."/>
            <person name="Schmidt M.H."/>
            <person name="Jia X."/>
            <person name="Li D."/>
            <person name="Zhu A."/>
            <person name="Guo F."/>
            <person name="Chen W."/>
            <person name="Ni D."/>
            <person name="Usadel B."/>
            <person name="Fernie A.R."/>
            <person name="Wen W."/>
        </authorList>
    </citation>
    <scope>NUCLEOTIDE SEQUENCE [LARGE SCALE GENOMIC DNA]</scope>
    <source>
        <strain evidence="3">cv. G240</strain>
    </source>
</reference>
<accession>A0A7J7G5H9</accession>
<dbReference type="AlphaFoldDB" id="A0A7J7G5H9"/>
<evidence type="ECO:0000256" key="1">
    <source>
        <dbReference type="SAM" id="MobiDB-lite"/>
    </source>
</evidence>
<keyword evidence="3" id="KW-1185">Reference proteome</keyword>
<name>A0A7J7G5H9_CAMSI</name>
<reference evidence="2 3" key="2">
    <citation type="submission" date="2020-07" db="EMBL/GenBank/DDBJ databases">
        <title>Genome assembly of wild tea tree DASZ reveals pedigree and selection history of tea varieties.</title>
        <authorList>
            <person name="Zhang W."/>
        </authorList>
    </citation>
    <scope>NUCLEOTIDE SEQUENCE [LARGE SCALE GENOMIC DNA]</scope>
    <source>
        <strain evidence="3">cv. G240</strain>
        <tissue evidence="2">Leaf</tissue>
    </source>
</reference>
<sequence length="485" mass="55724">MAKPTPLSTDQAYEESLGNADPPRKNLHAFISHLYPPFYIQVMDVFANYHPLDREYIALKTSIRQTTAIDTRSSSSDSSLSFEQTAFDPSIQQFAAMDLGKNSAWDEATISSSPGASGWINWSTPETYDLRERINHHFVEFTDSLEFPSYARSSVVYPYVPIDQRRSLEENLLVAWYTSSMPTKMMPAIRRSEEAQGYNPSFLAKKAKICSFDWLAYINAFVPSAPAPSPIMETSTPSSPSFEAEASTSSSSLFEAEPSTPSPPPTLSWTEKLRLALPMDKVFSPYQPPSPPSSAERKKQAQLLLAAFSHLPFNVLEDDIPLKNFQWACDVLTRGYVLNPLAQAELHLFLDQLPVLLYWHRNSMVTMQSLDQLSSLRIQAQYEAENFTEEFDDFKNKDSAYWDDLIVDELEQRLREEAFEIKAEELYYEVRAHQLMQPTLEEIEDIIKKEQKFIDHCWTKFHDLVIYSIPYFYELEFVPKWGYSM</sequence>